<gene>
    <name evidence="2" type="ORF">GCM10008959_31970</name>
</gene>
<protein>
    <recommendedName>
        <fullName evidence="1">DUF2268 domain-containing protein</fullName>
    </recommendedName>
</protein>
<evidence type="ECO:0000259" key="1">
    <source>
        <dbReference type="Pfam" id="PF10026"/>
    </source>
</evidence>
<dbReference type="EMBL" id="BMQM01000025">
    <property type="protein sequence ID" value="GGR67385.1"/>
    <property type="molecule type" value="Genomic_DNA"/>
</dbReference>
<name>A0ABQ2RX46_9DEIO</name>
<evidence type="ECO:0000313" key="3">
    <source>
        <dbReference type="Proteomes" id="UP000634308"/>
    </source>
</evidence>
<dbReference type="Proteomes" id="UP000634308">
    <property type="component" value="Unassembled WGS sequence"/>
</dbReference>
<feature type="domain" description="DUF2268" evidence="1">
    <location>
        <begin position="64"/>
        <end position="190"/>
    </location>
</feature>
<reference evidence="3" key="1">
    <citation type="journal article" date="2019" name="Int. J. Syst. Evol. Microbiol.">
        <title>The Global Catalogue of Microorganisms (GCM) 10K type strain sequencing project: providing services to taxonomists for standard genome sequencing and annotation.</title>
        <authorList>
            <consortium name="The Broad Institute Genomics Platform"/>
            <consortium name="The Broad Institute Genome Sequencing Center for Infectious Disease"/>
            <person name="Wu L."/>
            <person name="Ma J."/>
        </authorList>
    </citation>
    <scope>NUCLEOTIDE SEQUENCE [LARGE SCALE GENOMIC DNA]</scope>
    <source>
        <strain evidence="3">JCM 31404</strain>
    </source>
</reference>
<evidence type="ECO:0000313" key="2">
    <source>
        <dbReference type="EMBL" id="GGR67385.1"/>
    </source>
</evidence>
<accession>A0ABQ2RX46</accession>
<dbReference type="InterPro" id="IPR018728">
    <property type="entry name" value="DUF2268"/>
</dbReference>
<dbReference type="RefSeq" id="WP_189065988.1">
    <property type="nucleotide sequence ID" value="NZ_BMQM01000025.1"/>
</dbReference>
<sequence length="249" mass="28042">MTLGARAYFTPALPNHSITGSAAQVMMAEIMIDHGHKHGFTQLQHSSIAEFLTDGHAIAQFAQAVMNKYGSNRDLNIVILPVIHDASMAEYDGVHATQREQWEEQFVTFEWSTTNLMRARATIAHEVAHHLRRPNDPANQTELKLTKYLLHEGIAECMVECEVGHAYVQFDKTTDPQVRAKISRLIEAEQRGTLTSTEESEREELLDTRDYYPAAYAVAKQSALSVQDLISMDLQKYAAIILEQLPHIP</sequence>
<keyword evidence="3" id="KW-1185">Reference proteome</keyword>
<dbReference type="Pfam" id="PF10026">
    <property type="entry name" value="DUF2268"/>
    <property type="match status" value="1"/>
</dbReference>
<organism evidence="2 3">
    <name type="scientific">Deinococcus seoulensis</name>
    <dbReference type="NCBI Taxonomy" id="1837379"/>
    <lineage>
        <taxon>Bacteria</taxon>
        <taxon>Thermotogati</taxon>
        <taxon>Deinococcota</taxon>
        <taxon>Deinococci</taxon>
        <taxon>Deinococcales</taxon>
        <taxon>Deinococcaceae</taxon>
        <taxon>Deinococcus</taxon>
    </lineage>
</organism>
<proteinExistence type="predicted"/>
<comment type="caution">
    <text evidence="2">The sequence shown here is derived from an EMBL/GenBank/DDBJ whole genome shotgun (WGS) entry which is preliminary data.</text>
</comment>